<comment type="caution">
    <text evidence="3">The sequence shown here is derived from an EMBL/GenBank/DDBJ whole genome shotgun (WGS) entry which is preliminary data.</text>
</comment>
<feature type="region of interest" description="Disordered" evidence="1">
    <location>
        <begin position="85"/>
        <end position="106"/>
    </location>
</feature>
<keyword evidence="4" id="KW-1185">Reference proteome</keyword>
<sequence length="106" mass="12216">MLCPCRFLTWLSCLPYHLAQPSPAIDPCIRSKMQKHPYTFDRGRYSIRRAIISTVRPSVGQPCSANQIHSIPAIVHRSFNRSQIINNNPQRIQTERQANRPARYAT</sequence>
<evidence type="ECO:0000256" key="2">
    <source>
        <dbReference type="SAM" id="SignalP"/>
    </source>
</evidence>
<gene>
    <name evidence="3" type="ORF">VTL71DRAFT_10273</name>
</gene>
<reference evidence="3 4" key="1">
    <citation type="journal article" date="2024" name="Commun. Biol.">
        <title>Comparative genomic analysis of thermophilic fungi reveals convergent evolutionary adaptations and gene losses.</title>
        <authorList>
            <person name="Steindorff A.S."/>
            <person name="Aguilar-Pontes M.V."/>
            <person name="Robinson A.J."/>
            <person name="Andreopoulos B."/>
            <person name="LaButti K."/>
            <person name="Kuo A."/>
            <person name="Mondo S."/>
            <person name="Riley R."/>
            <person name="Otillar R."/>
            <person name="Haridas S."/>
            <person name="Lipzen A."/>
            <person name="Grimwood J."/>
            <person name="Schmutz J."/>
            <person name="Clum A."/>
            <person name="Reid I.D."/>
            <person name="Moisan M.C."/>
            <person name="Butler G."/>
            <person name="Nguyen T.T.M."/>
            <person name="Dewar K."/>
            <person name="Conant G."/>
            <person name="Drula E."/>
            <person name="Henrissat B."/>
            <person name="Hansel C."/>
            <person name="Singer S."/>
            <person name="Hutchinson M.I."/>
            <person name="de Vries R.P."/>
            <person name="Natvig D.O."/>
            <person name="Powell A.J."/>
            <person name="Tsang A."/>
            <person name="Grigoriev I.V."/>
        </authorList>
    </citation>
    <scope>NUCLEOTIDE SEQUENCE [LARGE SCALE GENOMIC DNA]</scope>
    <source>
        <strain evidence="3 4">CBS 494.80</strain>
    </source>
</reference>
<evidence type="ECO:0000313" key="3">
    <source>
        <dbReference type="EMBL" id="KAL2072949.1"/>
    </source>
</evidence>
<evidence type="ECO:0000313" key="4">
    <source>
        <dbReference type="Proteomes" id="UP001595075"/>
    </source>
</evidence>
<dbReference type="Proteomes" id="UP001595075">
    <property type="component" value="Unassembled WGS sequence"/>
</dbReference>
<protein>
    <recommendedName>
        <fullName evidence="5">Secreted protein</fullName>
    </recommendedName>
</protein>
<feature type="chain" id="PRO_5045791715" description="Secreted protein" evidence="2">
    <location>
        <begin position="20"/>
        <end position="106"/>
    </location>
</feature>
<proteinExistence type="predicted"/>
<evidence type="ECO:0000256" key="1">
    <source>
        <dbReference type="SAM" id="MobiDB-lite"/>
    </source>
</evidence>
<organism evidence="3 4">
    <name type="scientific">Oculimacula yallundae</name>
    <dbReference type="NCBI Taxonomy" id="86028"/>
    <lineage>
        <taxon>Eukaryota</taxon>
        <taxon>Fungi</taxon>
        <taxon>Dikarya</taxon>
        <taxon>Ascomycota</taxon>
        <taxon>Pezizomycotina</taxon>
        <taxon>Leotiomycetes</taxon>
        <taxon>Helotiales</taxon>
        <taxon>Ploettnerulaceae</taxon>
        <taxon>Oculimacula</taxon>
    </lineage>
</organism>
<keyword evidence="2" id="KW-0732">Signal</keyword>
<dbReference type="EMBL" id="JAZHXI010000003">
    <property type="protein sequence ID" value="KAL2072949.1"/>
    <property type="molecule type" value="Genomic_DNA"/>
</dbReference>
<evidence type="ECO:0008006" key="5">
    <source>
        <dbReference type="Google" id="ProtNLM"/>
    </source>
</evidence>
<name>A0ABR4CV39_9HELO</name>
<feature type="signal peptide" evidence="2">
    <location>
        <begin position="1"/>
        <end position="19"/>
    </location>
</feature>
<accession>A0ABR4CV39</accession>